<dbReference type="AlphaFoldDB" id="A0A8T0GCK9"/>
<keyword evidence="3" id="KW-1185">Reference proteome</keyword>
<proteinExistence type="predicted"/>
<comment type="caution">
    <text evidence="2">The sequence shown here is derived from an EMBL/GenBank/DDBJ whole genome shotgun (WGS) entry which is preliminary data.</text>
</comment>
<feature type="region of interest" description="Disordered" evidence="1">
    <location>
        <begin position="23"/>
        <end position="53"/>
    </location>
</feature>
<protein>
    <submittedName>
        <fullName evidence="2">Uncharacterized protein</fullName>
    </submittedName>
</protein>
<evidence type="ECO:0000256" key="1">
    <source>
        <dbReference type="SAM" id="MobiDB-lite"/>
    </source>
</evidence>
<organism evidence="2 3">
    <name type="scientific">Ceratodon purpureus</name>
    <name type="common">Fire moss</name>
    <name type="synonym">Dicranum purpureum</name>
    <dbReference type="NCBI Taxonomy" id="3225"/>
    <lineage>
        <taxon>Eukaryota</taxon>
        <taxon>Viridiplantae</taxon>
        <taxon>Streptophyta</taxon>
        <taxon>Embryophyta</taxon>
        <taxon>Bryophyta</taxon>
        <taxon>Bryophytina</taxon>
        <taxon>Bryopsida</taxon>
        <taxon>Dicranidae</taxon>
        <taxon>Pseudoditrichales</taxon>
        <taxon>Ditrichaceae</taxon>
        <taxon>Ceratodon</taxon>
    </lineage>
</organism>
<sequence length="101" mass="11691">MVKHTYEVVIQIMTQISYAQSQLESPYRSETARPTTKQTQTSLNPEYSETDPLTTFTHGPFSVPHHKFPILRHIKTSKLKVYINQLPLPPQSSMVEYQENT</sequence>
<gene>
    <name evidence="2" type="ORF">KC19_11G104100</name>
</gene>
<name>A0A8T0GCK9_CERPU</name>
<dbReference type="EMBL" id="CM026432">
    <property type="protein sequence ID" value="KAG0557126.1"/>
    <property type="molecule type" value="Genomic_DNA"/>
</dbReference>
<feature type="compositionally biased region" description="Polar residues" evidence="1">
    <location>
        <begin position="32"/>
        <end position="53"/>
    </location>
</feature>
<accession>A0A8T0GCK9</accession>
<evidence type="ECO:0000313" key="2">
    <source>
        <dbReference type="EMBL" id="KAG0557126.1"/>
    </source>
</evidence>
<evidence type="ECO:0000313" key="3">
    <source>
        <dbReference type="Proteomes" id="UP000822688"/>
    </source>
</evidence>
<dbReference type="Proteomes" id="UP000822688">
    <property type="component" value="Chromosome 11"/>
</dbReference>
<reference evidence="2 3" key="1">
    <citation type="submission" date="2020-06" db="EMBL/GenBank/DDBJ databases">
        <title>WGS assembly of Ceratodon purpureus strain R40.</title>
        <authorList>
            <person name="Carey S.B."/>
            <person name="Jenkins J."/>
            <person name="Shu S."/>
            <person name="Lovell J.T."/>
            <person name="Sreedasyam A."/>
            <person name="Maumus F."/>
            <person name="Tiley G.P."/>
            <person name="Fernandez-Pozo N."/>
            <person name="Barry K."/>
            <person name="Chen C."/>
            <person name="Wang M."/>
            <person name="Lipzen A."/>
            <person name="Daum C."/>
            <person name="Saski C.A."/>
            <person name="Payton A.C."/>
            <person name="Mcbreen J.C."/>
            <person name="Conrad R.E."/>
            <person name="Kollar L.M."/>
            <person name="Olsson S."/>
            <person name="Huttunen S."/>
            <person name="Landis J.B."/>
            <person name="Wickett N.J."/>
            <person name="Johnson M.G."/>
            <person name="Rensing S.A."/>
            <person name="Grimwood J."/>
            <person name="Schmutz J."/>
            <person name="Mcdaniel S.F."/>
        </authorList>
    </citation>
    <scope>NUCLEOTIDE SEQUENCE [LARGE SCALE GENOMIC DNA]</scope>
    <source>
        <strain evidence="2 3">R40</strain>
    </source>
</reference>